<dbReference type="PANTHER" id="PTHR12835">
    <property type="entry name" value="BIOTIN PROTEIN LIGASE"/>
    <property type="match status" value="1"/>
</dbReference>
<dbReference type="InterPro" id="IPR004408">
    <property type="entry name" value="Biotin_CoA_COase_ligase"/>
</dbReference>
<dbReference type="Pfam" id="PF08279">
    <property type="entry name" value="HTH_11"/>
    <property type="match status" value="1"/>
</dbReference>
<dbReference type="Proteomes" id="UP000195141">
    <property type="component" value="Chromosome"/>
</dbReference>
<feature type="DNA-binding region" description="H-T-H motif" evidence="5">
    <location>
        <begin position="21"/>
        <end position="40"/>
    </location>
</feature>
<keyword evidence="2 5" id="KW-0547">Nucleotide-binding</keyword>
<dbReference type="InterPro" id="IPR003142">
    <property type="entry name" value="BPL_C"/>
</dbReference>
<evidence type="ECO:0000256" key="4">
    <source>
        <dbReference type="ARBA" id="ARBA00023267"/>
    </source>
</evidence>
<feature type="binding site" evidence="5">
    <location>
        <position position="114"/>
    </location>
    <ligand>
        <name>biotin</name>
        <dbReference type="ChEBI" id="CHEBI:57586"/>
    </ligand>
</feature>
<dbReference type="Gene3D" id="2.30.30.100">
    <property type="match status" value="1"/>
</dbReference>
<protein>
    <recommendedName>
        <fullName evidence="5">Bifunctional ligase/repressor BirA</fullName>
    </recommendedName>
    <alternativeName>
        <fullName evidence="5">Biotin--[acetyl-CoA-carboxylase] ligase</fullName>
        <ecNumber evidence="5">6.3.4.15</ecNumber>
    </alternativeName>
    <alternativeName>
        <fullName evidence="5">Biotin--protein ligase</fullName>
    </alternativeName>
    <alternativeName>
        <fullName evidence="5">Biotin-[acetyl-CoA carboxylase] synthetase</fullName>
    </alternativeName>
</protein>
<comment type="caution">
    <text evidence="5">Lacks conserved residue(s) required for the propagation of feature annotation.</text>
</comment>
<organism evidence="7 8">
    <name type="scientific">Candidatus Enterococcus clewellii</name>
    <dbReference type="NCBI Taxonomy" id="1834193"/>
    <lineage>
        <taxon>Bacteria</taxon>
        <taxon>Bacillati</taxon>
        <taxon>Bacillota</taxon>
        <taxon>Bacilli</taxon>
        <taxon>Lactobacillales</taxon>
        <taxon>Enterococcaceae</taxon>
        <taxon>Enterococcus</taxon>
    </lineage>
</organism>
<proteinExistence type="inferred from homology"/>
<evidence type="ECO:0000256" key="3">
    <source>
        <dbReference type="ARBA" id="ARBA00022840"/>
    </source>
</evidence>
<dbReference type="InterPro" id="IPR030855">
    <property type="entry name" value="Bifunct_BirA"/>
</dbReference>
<dbReference type="GO" id="GO:0004077">
    <property type="term" value="F:biotin--[biotin carboxyl-carrier protein] ligase activity"/>
    <property type="evidence" value="ECO:0007669"/>
    <property type="project" value="UniProtKB-UniRule"/>
</dbReference>
<comment type="function">
    <text evidence="5">Acts both as a biotin--[acetyl-CoA-carboxylase] ligase and a repressor.</text>
</comment>
<dbReference type="InterPro" id="IPR045864">
    <property type="entry name" value="aa-tRNA-synth_II/BPL/LPL"/>
</dbReference>
<dbReference type="Gene3D" id="3.30.930.10">
    <property type="entry name" value="Bira Bifunctional Protein, Domain 2"/>
    <property type="match status" value="1"/>
</dbReference>
<dbReference type="PANTHER" id="PTHR12835:SF5">
    <property type="entry name" value="BIOTIN--PROTEIN LIGASE"/>
    <property type="match status" value="1"/>
</dbReference>
<keyword evidence="5" id="KW-0678">Repressor</keyword>
<dbReference type="Pfam" id="PF02237">
    <property type="entry name" value="BPL_C"/>
    <property type="match status" value="1"/>
</dbReference>
<evidence type="ECO:0000256" key="2">
    <source>
        <dbReference type="ARBA" id="ARBA00022741"/>
    </source>
</evidence>
<evidence type="ECO:0000259" key="6">
    <source>
        <dbReference type="PROSITE" id="PS51733"/>
    </source>
</evidence>
<evidence type="ECO:0000313" key="7">
    <source>
        <dbReference type="EMBL" id="WYJ90698.1"/>
    </source>
</evidence>
<dbReference type="SUPFAM" id="SSF50037">
    <property type="entry name" value="C-terminal domain of transcriptional repressors"/>
    <property type="match status" value="1"/>
</dbReference>
<reference evidence="7" key="2">
    <citation type="submission" date="2024-03" db="EMBL/GenBank/DDBJ databases">
        <title>The Genome Sequence of Enterococcus sp. DIV0242b.</title>
        <authorList>
            <consortium name="The Broad Institute Genomics Platform"/>
            <consortium name="The Broad Institute Microbial Omics Core"/>
            <consortium name="The Broad Institute Genomic Center for Infectious Diseases"/>
            <person name="Earl A."/>
            <person name="Manson A."/>
            <person name="Gilmore M."/>
            <person name="Schwartman J."/>
            <person name="Shea T."/>
            <person name="Abouelleil A."/>
            <person name="Cao P."/>
            <person name="Chapman S."/>
            <person name="Cusick C."/>
            <person name="Young S."/>
            <person name="Neafsey D."/>
            <person name="Nusbaum C."/>
            <person name="Birren B."/>
        </authorList>
    </citation>
    <scope>NUCLEOTIDE SEQUENCE</scope>
    <source>
        <strain evidence="7">9E7_DIV0242</strain>
    </source>
</reference>
<dbReference type="InterPro" id="IPR013196">
    <property type="entry name" value="HTH_11"/>
</dbReference>
<dbReference type="InterPro" id="IPR036388">
    <property type="entry name" value="WH-like_DNA-bd_sf"/>
</dbReference>
<dbReference type="NCBIfam" id="TIGR00121">
    <property type="entry name" value="birA_ligase"/>
    <property type="match status" value="1"/>
</dbReference>
<reference evidence="7" key="1">
    <citation type="submission" date="2017-05" db="EMBL/GenBank/DDBJ databases">
        <authorList>
            <consortium name="The Broad Institute Genomics Platform"/>
            <consortium name="The Broad Institute Genomic Center for Infectious Diseases"/>
            <person name="Earl A."/>
            <person name="Manson A."/>
            <person name="Schwartman J."/>
            <person name="Gilmore M."/>
            <person name="Abouelleil A."/>
            <person name="Cao P."/>
            <person name="Chapman S."/>
            <person name="Cusick C."/>
            <person name="Shea T."/>
            <person name="Young S."/>
            <person name="Neafsey D."/>
            <person name="Nusbaum C."/>
            <person name="Birren B."/>
        </authorList>
    </citation>
    <scope>NUCLEOTIDE SEQUENCE</scope>
    <source>
        <strain evidence="7">9E7_DIV0242</strain>
    </source>
</reference>
<dbReference type="CDD" id="cd16442">
    <property type="entry name" value="BPL"/>
    <property type="match status" value="1"/>
</dbReference>
<dbReference type="EC" id="6.3.4.15" evidence="5"/>
<name>A0AAQ3W127_9ENTE</name>
<evidence type="ECO:0000256" key="1">
    <source>
        <dbReference type="ARBA" id="ARBA00022598"/>
    </source>
</evidence>
<dbReference type="GO" id="GO:0016740">
    <property type="term" value="F:transferase activity"/>
    <property type="evidence" value="ECO:0007669"/>
    <property type="project" value="UniProtKB-ARBA"/>
</dbReference>
<dbReference type="SUPFAM" id="SSF55681">
    <property type="entry name" value="Class II aaRS and biotin synthetases"/>
    <property type="match status" value="1"/>
</dbReference>
<comment type="catalytic activity">
    <reaction evidence="5">
        <text>biotin + L-lysyl-[protein] + ATP = N(6)-biotinyl-L-lysyl-[protein] + AMP + diphosphate + H(+)</text>
        <dbReference type="Rhea" id="RHEA:11756"/>
        <dbReference type="Rhea" id="RHEA-COMP:9752"/>
        <dbReference type="Rhea" id="RHEA-COMP:10505"/>
        <dbReference type="ChEBI" id="CHEBI:15378"/>
        <dbReference type="ChEBI" id="CHEBI:29969"/>
        <dbReference type="ChEBI" id="CHEBI:30616"/>
        <dbReference type="ChEBI" id="CHEBI:33019"/>
        <dbReference type="ChEBI" id="CHEBI:57586"/>
        <dbReference type="ChEBI" id="CHEBI:83144"/>
        <dbReference type="ChEBI" id="CHEBI:456215"/>
        <dbReference type="EC" id="6.3.4.15"/>
    </reaction>
</comment>
<dbReference type="InterPro" id="IPR036390">
    <property type="entry name" value="WH_DNA-bd_sf"/>
</dbReference>
<evidence type="ECO:0000256" key="5">
    <source>
        <dbReference type="HAMAP-Rule" id="MF_00978"/>
    </source>
</evidence>
<keyword evidence="3 5" id="KW-0067">ATP-binding</keyword>
<sequence>MTIKSSILSLLMRQSPAFISGEEMAQQLNVSRTAIWKAINELKKDGHVINSDRKGYQYQPSDILSVEGIRLRLAKETPELAIKLLSSSASTMKDAKLAALNGEAENTLVIADMQEAPKGRFGRPFFASEGGGIYMSILLRPNQSFEEMAQYTIIMAVAIAEATEAMTGISLEIKWVNDIYKDGKKICGILSEAMSDVESGQITNIVIGMGINFSIRQEEFPADIQEKATSLFSDRQPTLTRNELIAAIWNRFYEILSQNNTDFLDYYRKKSFVLGKEVTFTQAGTQFQGTAETITEQGELIVRLKTGAQKILSSGEISLSSIK</sequence>
<keyword evidence="5" id="KW-0805">Transcription regulation</keyword>
<dbReference type="HAMAP" id="MF_00978">
    <property type="entry name" value="Bifunct_BirA"/>
    <property type="match status" value="1"/>
</dbReference>
<dbReference type="GO" id="GO:0009249">
    <property type="term" value="P:protein lipoylation"/>
    <property type="evidence" value="ECO:0007669"/>
    <property type="project" value="UniProtKB-ARBA"/>
</dbReference>
<evidence type="ECO:0000313" key="8">
    <source>
        <dbReference type="Proteomes" id="UP000195141"/>
    </source>
</evidence>
<dbReference type="GO" id="GO:0003677">
    <property type="term" value="F:DNA binding"/>
    <property type="evidence" value="ECO:0007669"/>
    <property type="project" value="UniProtKB-UniRule"/>
</dbReference>
<keyword evidence="1 5" id="KW-0436">Ligase</keyword>
<dbReference type="PROSITE" id="PS51733">
    <property type="entry name" value="BPL_LPL_CATALYTIC"/>
    <property type="match status" value="1"/>
</dbReference>
<feature type="domain" description="BPL/LPL catalytic" evidence="6">
    <location>
        <begin position="76"/>
        <end position="260"/>
    </location>
</feature>
<comment type="similarity">
    <text evidence="5">Belongs to the biotin--protein ligase family.</text>
</comment>
<dbReference type="RefSeq" id="WP_086349449.1">
    <property type="nucleotide sequence ID" value="NZ_CP147247.1"/>
</dbReference>
<keyword evidence="4 5" id="KW-0092">Biotin</keyword>
<feature type="binding site" evidence="5">
    <location>
        <position position="185"/>
    </location>
    <ligand>
        <name>biotin</name>
        <dbReference type="ChEBI" id="CHEBI:57586"/>
    </ligand>
</feature>
<dbReference type="AlphaFoldDB" id="A0AAQ3W127"/>
<dbReference type="GO" id="GO:0005737">
    <property type="term" value="C:cytoplasm"/>
    <property type="evidence" value="ECO:0007669"/>
    <property type="project" value="TreeGrafter"/>
</dbReference>
<dbReference type="SUPFAM" id="SSF46785">
    <property type="entry name" value="Winged helix' DNA-binding domain"/>
    <property type="match status" value="1"/>
</dbReference>
<dbReference type="InterPro" id="IPR004143">
    <property type="entry name" value="BPL_LPL_catalytic"/>
</dbReference>
<dbReference type="InterPro" id="IPR008988">
    <property type="entry name" value="Transcriptional_repressor_C"/>
</dbReference>
<keyword evidence="5" id="KW-0804">Transcription</keyword>
<dbReference type="GO" id="GO:0005524">
    <property type="term" value="F:ATP binding"/>
    <property type="evidence" value="ECO:0007669"/>
    <property type="project" value="UniProtKB-UniRule"/>
</dbReference>
<dbReference type="GO" id="GO:0006355">
    <property type="term" value="P:regulation of DNA-templated transcription"/>
    <property type="evidence" value="ECO:0007669"/>
    <property type="project" value="UniProtKB-UniRule"/>
</dbReference>
<dbReference type="EMBL" id="CP147247">
    <property type="protein sequence ID" value="WYJ90698.1"/>
    <property type="molecule type" value="Genomic_DNA"/>
</dbReference>
<dbReference type="Pfam" id="PF03099">
    <property type="entry name" value="BPL_LplA_LipB"/>
    <property type="match status" value="1"/>
</dbReference>
<gene>
    <name evidence="5" type="primary">birA</name>
    <name evidence="7" type="ORF">A5888_002455</name>
</gene>
<keyword evidence="8" id="KW-1185">Reference proteome</keyword>
<keyword evidence="5" id="KW-0238">DNA-binding</keyword>
<dbReference type="Gene3D" id="1.10.10.10">
    <property type="entry name" value="Winged helix-like DNA-binding domain superfamily/Winged helix DNA-binding domain"/>
    <property type="match status" value="1"/>
</dbReference>
<accession>A0AAQ3W127</accession>